<organism evidence="3 4">
    <name type="scientific">Batillaria attramentaria</name>
    <dbReference type="NCBI Taxonomy" id="370345"/>
    <lineage>
        <taxon>Eukaryota</taxon>
        <taxon>Metazoa</taxon>
        <taxon>Spiralia</taxon>
        <taxon>Lophotrochozoa</taxon>
        <taxon>Mollusca</taxon>
        <taxon>Gastropoda</taxon>
        <taxon>Caenogastropoda</taxon>
        <taxon>Sorbeoconcha</taxon>
        <taxon>Cerithioidea</taxon>
        <taxon>Batillariidae</taxon>
        <taxon>Batillaria</taxon>
    </lineage>
</organism>
<gene>
    <name evidence="3" type="ORF">BaRGS_00022744</name>
</gene>
<feature type="region of interest" description="Disordered" evidence="1">
    <location>
        <begin position="126"/>
        <end position="237"/>
    </location>
</feature>
<keyword evidence="2" id="KW-1133">Transmembrane helix</keyword>
<evidence type="ECO:0000256" key="2">
    <source>
        <dbReference type="SAM" id="Phobius"/>
    </source>
</evidence>
<keyword evidence="2" id="KW-0812">Transmembrane</keyword>
<evidence type="ECO:0000313" key="4">
    <source>
        <dbReference type="Proteomes" id="UP001519460"/>
    </source>
</evidence>
<evidence type="ECO:0000256" key="1">
    <source>
        <dbReference type="SAM" id="MobiDB-lite"/>
    </source>
</evidence>
<evidence type="ECO:0000313" key="3">
    <source>
        <dbReference type="EMBL" id="KAK7485992.1"/>
    </source>
</evidence>
<name>A0ABD0KGH7_9CAEN</name>
<comment type="caution">
    <text evidence="3">The sequence shown here is derived from an EMBL/GenBank/DDBJ whole genome shotgun (WGS) entry which is preliminary data.</text>
</comment>
<proteinExistence type="predicted"/>
<dbReference type="Proteomes" id="UP001519460">
    <property type="component" value="Unassembled WGS sequence"/>
</dbReference>
<protein>
    <submittedName>
        <fullName evidence="3">Uncharacterized protein</fullName>
    </submittedName>
</protein>
<keyword evidence="4" id="KW-1185">Reference proteome</keyword>
<sequence length="237" mass="25541">MAPNRGSVACVAEGTVIKFMWLCASLVFLYEQAWGETCPLANDTIIDCGSMRCCDHESGCCEERNKWLTPAIFLAIAVVMMVVFCTLLAAGWYWLCCRDSDKSKNKPRCLSCVQTEVAPDQLALQEEEASPGPSTQDQLALQEEEASPGPSTQDQLALQEAEASPGPSTQDQLALQEEEASPGPSTQDQLALQEEEASPGPSTQDQLALQEEEASPGPSTQDQQGQREADGLAESPQ</sequence>
<dbReference type="EMBL" id="JACVVK020000185">
    <property type="protein sequence ID" value="KAK7485992.1"/>
    <property type="molecule type" value="Genomic_DNA"/>
</dbReference>
<dbReference type="AlphaFoldDB" id="A0ABD0KGH7"/>
<keyword evidence="2" id="KW-0472">Membrane</keyword>
<reference evidence="3 4" key="1">
    <citation type="journal article" date="2023" name="Sci. Data">
        <title>Genome assembly of the Korean intertidal mud-creeper Batillaria attramentaria.</title>
        <authorList>
            <person name="Patra A.K."/>
            <person name="Ho P.T."/>
            <person name="Jun S."/>
            <person name="Lee S.J."/>
            <person name="Kim Y."/>
            <person name="Won Y.J."/>
        </authorList>
    </citation>
    <scope>NUCLEOTIDE SEQUENCE [LARGE SCALE GENOMIC DNA]</scope>
    <source>
        <strain evidence="3">Wonlab-2016</strain>
    </source>
</reference>
<accession>A0ABD0KGH7</accession>
<feature type="transmembrane region" description="Helical" evidence="2">
    <location>
        <begin position="72"/>
        <end position="95"/>
    </location>
</feature>